<evidence type="ECO:0000256" key="3">
    <source>
        <dbReference type="SAM" id="Coils"/>
    </source>
</evidence>
<feature type="domain" description="Multidrug resistance protein MdtA-like barrel-sandwich hybrid" evidence="6">
    <location>
        <begin position="119"/>
        <end position="258"/>
    </location>
</feature>
<dbReference type="InterPro" id="IPR006143">
    <property type="entry name" value="RND_pump_MFP"/>
</dbReference>
<comment type="subcellular location">
    <subcellularLocation>
        <location evidence="1">Cell membrane</location>
    </subcellularLocation>
</comment>
<dbReference type="NCBIfam" id="TIGR01730">
    <property type="entry name" value="RND_mfp"/>
    <property type="match status" value="1"/>
</dbReference>
<feature type="domain" description="YknX-like C-terminal permuted SH3-like" evidence="8">
    <location>
        <begin position="350"/>
        <end position="416"/>
    </location>
</feature>
<dbReference type="Gene3D" id="2.40.420.20">
    <property type="match status" value="1"/>
</dbReference>
<dbReference type="PANTHER" id="PTHR30469:SF36">
    <property type="entry name" value="BLL3903 PROTEIN"/>
    <property type="match status" value="1"/>
</dbReference>
<feature type="coiled-coil region" evidence="3">
    <location>
        <begin position="150"/>
        <end position="177"/>
    </location>
</feature>
<dbReference type="SUPFAM" id="SSF111369">
    <property type="entry name" value="HlyD-like secretion proteins"/>
    <property type="match status" value="1"/>
</dbReference>
<feature type="domain" description="Multidrug resistance protein MdtA-like beta-barrel" evidence="7">
    <location>
        <begin position="263"/>
        <end position="344"/>
    </location>
</feature>
<evidence type="ECO:0000256" key="4">
    <source>
        <dbReference type="SAM" id="MobiDB-lite"/>
    </source>
</evidence>
<dbReference type="InterPro" id="IPR058626">
    <property type="entry name" value="MdtA-like_b-barrel"/>
</dbReference>
<evidence type="ECO:0000256" key="2">
    <source>
        <dbReference type="ARBA" id="ARBA00009477"/>
    </source>
</evidence>
<evidence type="ECO:0000256" key="5">
    <source>
        <dbReference type="SAM" id="Phobius"/>
    </source>
</evidence>
<dbReference type="AlphaFoldDB" id="A0A2S0NCL9"/>
<dbReference type="KEGG" id="phr:C6569_13040"/>
<dbReference type="EMBL" id="CP027668">
    <property type="protein sequence ID" value="AVO45919.1"/>
    <property type="molecule type" value="Genomic_DNA"/>
</dbReference>
<dbReference type="GO" id="GO:1990281">
    <property type="term" value="C:efflux pump complex"/>
    <property type="evidence" value="ECO:0007669"/>
    <property type="project" value="TreeGrafter"/>
</dbReference>
<feature type="region of interest" description="Disordered" evidence="4">
    <location>
        <begin position="1"/>
        <end position="26"/>
    </location>
</feature>
<dbReference type="Proteomes" id="UP000237889">
    <property type="component" value="Chromosome"/>
</dbReference>
<comment type="similarity">
    <text evidence="2">Belongs to the membrane fusion protein (MFP) (TC 8.A.1) family.</text>
</comment>
<dbReference type="InterPro" id="IPR058637">
    <property type="entry name" value="YknX-like_C"/>
</dbReference>
<keyword evidence="10" id="KW-1185">Reference proteome</keyword>
<dbReference type="Pfam" id="PF25944">
    <property type="entry name" value="Beta-barrel_RND"/>
    <property type="match status" value="1"/>
</dbReference>
<evidence type="ECO:0000256" key="1">
    <source>
        <dbReference type="ARBA" id="ARBA00004236"/>
    </source>
</evidence>
<dbReference type="Gene3D" id="2.40.30.170">
    <property type="match status" value="1"/>
</dbReference>
<organism evidence="9 10">
    <name type="scientific">Phreatobacter cathodiphilus</name>
    <dbReference type="NCBI Taxonomy" id="1868589"/>
    <lineage>
        <taxon>Bacteria</taxon>
        <taxon>Pseudomonadati</taxon>
        <taxon>Pseudomonadota</taxon>
        <taxon>Alphaproteobacteria</taxon>
        <taxon>Hyphomicrobiales</taxon>
        <taxon>Phreatobacteraceae</taxon>
        <taxon>Phreatobacter</taxon>
    </lineage>
</organism>
<evidence type="ECO:0000313" key="9">
    <source>
        <dbReference type="EMBL" id="AVO45919.1"/>
    </source>
</evidence>
<feature type="transmembrane region" description="Helical" evidence="5">
    <location>
        <begin position="34"/>
        <end position="53"/>
    </location>
</feature>
<proteinExistence type="inferred from homology"/>
<keyword evidence="5" id="KW-1133">Transmembrane helix</keyword>
<dbReference type="PANTHER" id="PTHR30469">
    <property type="entry name" value="MULTIDRUG RESISTANCE PROTEIN MDTA"/>
    <property type="match status" value="1"/>
</dbReference>
<dbReference type="GO" id="GO:0015562">
    <property type="term" value="F:efflux transmembrane transporter activity"/>
    <property type="evidence" value="ECO:0007669"/>
    <property type="project" value="TreeGrafter"/>
</dbReference>
<name>A0A2S0NCL9_9HYPH</name>
<protein>
    <submittedName>
        <fullName evidence="9">Efflux RND transporter periplasmic adaptor subunit</fullName>
    </submittedName>
</protein>
<evidence type="ECO:0000259" key="6">
    <source>
        <dbReference type="Pfam" id="PF25917"/>
    </source>
</evidence>
<keyword evidence="5" id="KW-0812">Transmembrane</keyword>
<dbReference type="Gene3D" id="2.40.50.100">
    <property type="match status" value="1"/>
</dbReference>
<dbReference type="Pfam" id="PF25989">
    <property type="entry name" value="YknX_C"/>
    <property type="match status" value="1"/>
</dbReference>
<evidence type="ECO:0000259" key="8">
    <source>
        <dbReference type="Pfam" id="PF25989"/>
    </source>
</evidence>
<evidence type="ECO:0000313" key="10">
    <source>
        <dbReference type="Proteomes" id="UP000237889"/>
    </source>
</evidence>
<keyword evidence="5" id="KW-0472">Membrane</keyword>
<dbReference type="Gene3D" id="1.10.287.470">
    <property type="entry name" value="Helix hairpin bin"/>
    <property type="match status" value="1"/>
</dbReference>
<dbReference type="InterPro" id="IPR058625">
    <property type="entry name" value="MdtA-like_BSH"/>
</dbReference>
<keyword evidence="3" id="KW-0175">Coiled coil</keyword>
<reference evidence="9 10" key="1">
    <citation type="submission" date="2018-03" db="EMBL/GenBank/DDBJ databases">
        <title>Genome sequencing of Phreatobacter sp.</title>
        <authorList>
            <person name="Kim S.-J."/>
            <person name="Heo J."/>
            <person name="Kwon S.-W."/>
        </authorList>
    </citation>
    <scope>NUCLEOTIDE SEQUENCE [LARGE SCALE GENOMIC DNA]</scope>
    <source>
        <strain evidence="9 10">S-12</strain>
    </source>
</reference>
<gene>
    <name evidence="9" type="ORF">C6569_13040</name>
</gene>
<evidence type="ECO:0000259" key="7">
    <source>
        <dbReference type="Pfam" id="PF25944"/>
    </source>
</evidence>
<dbReference type="Pfam" id="PF25917">
    <property type="entry name" value="BSH_RND"/>
    <property type="match status" value="1"/>
</dbReference>
<accession>A0A2S0NCL9</accession>
<dbReference type="OrthoDB" id="9783047at2"/>
<sequence>MALRRRPPQGAPWATTVRAHRRAGSTRQGLGTSMLRVIIVFGLLAVVGGIATWRPDLAEKAYHQAQAFMAPKPAETPQAQGRRPAGGPPVAVTMARAEKRPMPIVIEAVGTVQPIAALQIKSRLDSQVMAVHVAEGAAVKEGDLLFSLDDRVLKAQLAQLEAQILRTKAQLEQALRDRDRAIDLSRRSVGTEVARDNAITNVKSVEAQLASDEASRNNVQTQLSYTQIRAPISGRIGSIAAKVGTSVRNADTTAMATINQIDPIHIAFAVPQSVFYEMRAMLGDDPSRIKVEASVGGRISTGGIAFVENQVDLTTGTVTAKARMENGSEQLWPGSFVPVKVTLGVQDDAVVIPAVALQVGQNGPYVFVVRDGKAAVVTVQVARTLGDLAILADGLAGGEQVITSGQLRIANGTPVAARPAGTAEGAAQPRAPQS</sequence>